<comment type="caution">
    <text evidence="2">The sequence shown here is derived from an EMBL/GenBank/DDBJ whole genome shotgun (WGS) entry which is preliminary data.</text>
</comment>
<dbReference type="EMBL" id="JAMFMA010000001">
    <property type="protein sequence ID" value="MCL6273057.1"/>
    <property type="molecule type" value="Genomic_DNA"/>
</dbReference>
<dbReference type="RefSeq" id="WP_249656232.1">
    <property type="nucleotide sequence ID" value="NZ_JAMFMA010000001.1"/>
</dbReference>
<keyword evidence="1" id="KW-0472">Membrane</keyword>
<feature type="transmembrane region" description="Helical" evidence="1">
    <location>
        <begin position="40"/>
        <end position="65"/>
    </location>
</feature>
<protein>
    <submittedName>
        <fullName evidence="2">Uncharacterized protein</fullName>
    </submittedName>
</protein>
<name>A0ABT0PNU0_9FLAO</name>
<proteinExistence type="predicted"/>
<gene>
    <name evidence="2" type="ORF">M3P19_03500</name>
</gene>
<sequence>MGEAYTIYFAIGSILAVVAQLIIIVGSGILVSKRKHPSTILMLIGCILSLFFTFLGFATSMLAAGQSPEAVLTWSSISAMLSPLPHLLFAIGLAMYAFKRVQKAS</sequence>
<keyword evidence="3" id="KW-1185">Reference proteome</keyword>
<keyword evidence="1" id="KW-0812">Transmembrane</keyword>
<keyword evidence="1" id="KW-1133">Transmembrane helix</keyword>
<evidence type="ECO:0000313" key="3">
    <source>
        <dbReference type="Proteomes" id="UP001203607"/>
    </source>
</evidence>
<feature type="transmembrane region" description="Helical" evidence="1">
    <location>
        <begin position="77"/>
        <end position="98"/>
    </location>
</feature>
<evidence type="ECO:0000313" key="2">
    <source>
        <dbReference type="EMBL" id="MCL6273057.1"/>
    </source>
</evidence>
<organism evidence="2 3">
    <name type="scientific">Flagellimonas spongiicola</name>
    <dbReference type="NCBI Taxonomy" id="2942208"/>
    <lineage>
        <taxon>Bacteria</taxon>
        <taxon>Pseudomonadati</taxon>
        <taxon>Bacteroidota</taxon>
        <taxon>Flavobacteriia</taxon>
        <taxon>Flavobacteriales</taxon>
        <taxon>Flavobacteriaceae</taxon>
        <taxon>Flagellimonas</taxon>
    </lineage>
</organism>
<evidence type="ECO:0000256" key="1">
    <source>
        <dbReference type="SAM" id="Phobius"/>
    </source>
</evidence>
<reference evidence="2 3" key="1">
    <citation type="submission" date="2022-05" db="EMBL/GenBank/DDBJ databases">
        <authorList>
            <person name="Park J.-S."/>
        </authorList>
    </citation>
    <scope>NUCLEOTIDE SEQUENCE [LARGE SCALE GENOMIC DNA]</scope>
    <source>
        <strain evidence="2 3">2012CJ35-5</strain>
    </source>
</reference>
<accession>A0ABT0PNU0</accession>
<dbReference type="Proteomes" id="UP001203607">
    <property type="component" value="Unassembled WGS sequence"/>
</dbReference>
<feature type="transmembrane region" description="Helical" evidence="1">
    <location>
        <begin position="6"/>
        <end position="31"/>
    </location>
</feature>